<protein>
    <submittedName>
        <fullName evidence="2">Phosphotransferase</fullName>
    </submittedName>
</protein>
<dbReference type="InterPro" id="IPR002575">
    <property type="entry name" value="Aminoglycoside_PTrfase"/>
</dbReference>
<organism evidence="2 3">
    <name type="scientific">Nocardia amamiensis</name>
    <dbReference type="NCBI Taxonomy" id="404578"/>
    <lineage>
        <taxon>Bacteria</taxon>
        <taxon>Bacillati</taxon>
        <taxon>Actinomycetota</taxon>
        <taxon>Actinomycetes</taxon>
        <taxon>Mycobacteriales</taxon>
        <taxon>Nocardiaceae</taxon>
        <taxon>Nocardia</taxon>
    </lineage>
</organism>
<name>A0ABS0CQ14_9NOCA</name>
<feature type="domain" description="Aminoglycoside phosphotransferase" evidence="1">
    <location>
        <begin position="105"/>
        <end position="162"/>
    </location>
</feature>
<dbReference type="Gene3D" id="3.90.1200.10">
    <property type="match status" value="1"/>
</dbReference>
<comment type="caution">
    <text evidence="2">The sequence shown here is derived from an EMBL/GenBank/DDBJ whole genome shotgun (WGS) entry which is preliminary data.</text>
</comment>
<accession>A0ABS0CQ14</accession>
<proteinExistence type="predicted"/>
<dbReference type="Proteomes" id="UP000702209">
    <property type="component" value="Unassembled WGS sequence"/>
</dbReference>
<reference evidence="2 3" key="1">
    <citation type="submission" date="2020-10" db="EMBL/GenBank/DDBJ databases">
        <title>Identification of Nocardia species via Next-generation sequencing and recognition of intraspecies genetic diversity.</title>
        <authorList>
            <person name="Li P."/>
            <person name="Li P."/>
            <person name="Lu B."/>
        </authorList>
    </citation>
    <scope>NUCLEOTIDE SEQUENCE [LARGE SCALE GENOMIC DNA]</scope>
    <source>
        <strain evidence="2 3">BJ06-0157</strain>
    </source>
</reference>
<evidence type="ECO:0000259" key="1">
    <source>
        <dbReference type="Pfam" id="PF01636"/>
    </source>
</evidence>
<dbReference type="Pfam" id="PF01636">
    <property type="entry name" value="APH"/>
    <property type="match status" value="1"/>
</dbReference>
<dbReference type="InterPro" id="IPR011009">
    <property type="entry name" value="Kinase-like_dom_sf"/>
</dbReference>
<gene>
    <name evidence="2" type="ORF">IU459_14300</name>
</gene>
<dbReference type="SUPFAM" id="SSF56112">
    <property type="entry name" value="Protein kinase-like (PK-like)"/>
    <property type="match status" value="1"/>
</dbReference>
<sequence length="243" mass="27245">MPEIPLHGGFVNDVVRVGDTVRRRPPERAEFIHELLARFEQSGWTGAPRFLGMDEQGREILTYLDGYVAFDQERSVPVASRVALARLAELIRAFHDVTAGTDLAAGAEVVCHNDISPRNTVYRDLGDGMLPVAFLDWDLAAPGRRIHDLAHACWQYLDLGPAVTDIPTPATLLRLMCDAYGTNERDELLDTILWWQDRCRHGIETAAAGEPAMMRLRSDGVPARIRFAHRWVTEHRAELEAAL</sequence>
<keyword evidence="3" id="KW-1185">Reference proteome</keyword>
<evidence type="ECO:0000313" key="3">
    <source>
        <dbReference type="Proteomes" id="UP000702209"/>
    </source>
</evidence>
<evidence type="ECO:0000313" key="2">
    <source>
        <dbReference type="EMBL" id="MBF6298704.1"/>
    </source>
</evidence>
<dbReference type="RefSeq" id="WP_195130000.1">
    <property type="nucleotide sequence ID" value="NZ_JADLQX010000009.1"/>
</dbReference>
<dbReference type="EMBL" id="JADLQX010000009">
    <property type="protein sequence ID" value="MBF6298704.1"/>
    <property type="molecule type" value="Genomic_DNA"/>
</dbReference>